<dbReference type="EMBL" id="JBDFQZ010000010">
    <property type="protein sequence ID" value="KAK9683687.1"/>
    <property type="molecule type" value="Genomic_DNA"/>
</dbReference>
<gene>
    <name evidence="8" type="ORF">RND81_10G158500</name>
</gene>
<dbReference type="PANTHER" id="PTHR33405">
    <property type="entry name" value="PROTEIN FLX-LIKE 2"/>
    <property type="match status" value="1"/>
</dbReference>
<dbReference type="EMBL" id="JBDFQZ010000010">
    <property type="protein sequence ID" value="KAK9683686.1"/>
    <property type="molecule type" value="Genomic_DNA"/>
</dbReference>
<dbReference type="InterPro" id="IPR040353">
    <property type="entry name" value="FLX/FLX-like"/>
</dbReference>
<organism evidence="8 9">
    <name type="scientific">Saponaria officinalis</name>
    <name type="common">Common soapwort</name>
    <name type="synonym">Lychnis saponaria</name>
    <dbReference type="NCBI Taxonomy" id="3572"/>
    <lineage>
        <taxon>Eukaryota</taxon>
        <taxon>Viridiplantae</taxon>
        <taxon>Streptophyta</taxon>
        <taxon>Embryophyta</taxon>
        <taxon>Tracheophyta</taxon>
        <taxon>Spermatophyta</taxon>
        <taxon>Magnoliopsida</taxon>
        <taxon>eudicotyledons</taxon>
        <taxon>Gunneridae</taxon>
        <taxon>Pentapetalae</taxon>
        <taxon>Caryophyllales</taxon>
        <taxon>Caryophyllaceae</taxon>
        <taxon>Caryophylleae</taxon>
        <taxon>Saponaria</taxon>
    </lineage>
</organism>
<evidence type="ECO:0000256" key="6">
    <source>
        <dbReference type="SAM" id="Coils"/>
    </source>
</evidence>
<keyword evidence="3" id="KW-0221">Differentiation</keyword>
<dbReference type="PANTHER" id="PTHR33405:SF4">
    <property type="entry name" value="PROTEIN FLX-LIKE 2"/>
    <property type="match status" value="1"/>
</dbReference>
<evidence type="ECO:0000256" key="4">
    <source>
        <dbReference type="ARBA" id="ARBA00023054"/>
    </source>
</evidence>
<reference evidence="8 9" key="1">
    <citation type="submission" date="2024-03" db="EMBL/GenBank/DDBJ databases">
        <title>WGS assembly of Saponaria officinalis var. Norfolk2.</title>
        <authorList>
            <person name="Jenkins J."/>
            <person name="Shu S."/>
            <person name="Grimwood J."/>
            <person name="Barry K."/>
            <person name="Goodstein D."/>
            <person name="Schmutz J."/>
            <person name="Leebens-Mack J."/>
            <person name="Osbourn A."/>
        </authorList>
    </citation>
    <scope>NUCLEOTIDE SEQUENCE [LARGE SCALE GENOMIC DNA]</scope>
    <source>
        <strain evidence="9">cv. Norfolk2</strain>
        <strain evidence="8">JIC</strain>
        <tissue evidence="8">Leaf</tissue>
    </source>
</reference>
<comment type="caution">
    <text evidence="8">The sequence shown here is derived from an EMBL/GenBank/DDBJ whole genome shotgun (WGS) entry which is preliminary data.</text>
</comment>
<evidence type="ECO:0008006" key="10">
    <source>
        <dbReference type="Google" id="ProtNLM"/>
    </source>
</evidence>
<dbReference type="AlphaFoldDB" id="A0AAW1I2T9"/>
<keyword evidence="2" id="KW-0217">Developmental protein</keyword>
<keyword evidence="9" id="KW-1185">Reference proteome</keyword>
<protein>
    <recommendedName>
        <fullName evidence="10">Protein FLX-like 2</fullName>
    </recommendedName>
</protein>
<evidence type="ECO:0000256" key="5">
    <source>
        <dbReference type="ARBA" id="ARBA00023089"/>
    </source>
</evidence>
<dbReference type="Proteomes" id="UP001443914">
    <property type="component" value="Unassembled WGS sequence"/>
</dbReference>
<accession>A0AAW1I2T9</accession>
<name>A0AAW1I2T9_SAPOF</name>
<evidence type="ECO:0000313" key="8">
    <source>
        <dbReference type="EMBL" id="KAK9683687.1"/>
    </source>
</evidence>
<keyword evidence="5" id="KW-0287">Flowering</keyword>
<feature type="region of interest" description="Disordered" evidence="7">
    <location>
        <begin position="362"/>
        <end position="408"/>
    </location>
</feature>
<comment type="similarity">
    <text evidence="1">Belongs to the FLX family.</text>
</comment>
<evidence type="ECO:0000256" key="1">
    <source>
        <dbReference type="ARBA" id="ARBA00005405"/>
    </source>
</evidence>
<evidence type="ECO:0000256" key="2">
    <source>
        <dbReference type="ARBA" id="ARBA00022473"/>
    </source>
</evidence>
<evidence type="ECO:0000256" key="7">
    <source>
        <dbReference type="SAM" id="MobiDB-lite"/>
    </source>
</evidence>
<dbReference type="GO" id="GO:0009908">
    <property type="term" value="P:flower development"/>
    <property type="evidence" value="ECO:0007669"/>
    <property type="project" value="UniProtKB-KW"/>
</dbReference>
<feature type="coiled-coil region" evidence="6">
    <location>
        <begin position="74"/>
        <end position="164"/>
    </location>
</feature>
<dbReference type="GO" id="GO:0030154">
    <property type="term" value="P:cell differentiation"/>
    <property type="evidence" value="ECO:0007669"/>
    <property type="project" value="UniProtKB-KW"/>
</dbReference>
<keyword evidence="4 6" id="KW-0175">Coiled coil</keyword>
<evidence type="ECO:0000256" key="3">
    <source>
        <dbReference type="ARBA" id="ARBA00022782"/>
    </source>
</evidence>
<feature type="region of interest" description="Disordered" evidence="7">
    <location>
        <begin position="293"/>
        <end position="323"/>
    </location>
</feature>
<proteinExistence type="inferred from homology"/>
<sequence length="408" mass="44524">MGSKNRIPPHLMRHPIPGPGMVHPEPFGVGVRPPPGRFPLDMLPPPEIMEQKLASQHMEMERLASENQRLAATHGTLRQQLAGAQQELQMLESQFQASKSEREQQMRGLLDRMSKMEAELQSADRLKIDLQQAKTDAHSLVEVRQELISKVRQVNDELQRARVDGQQIPLLMSELNNLRQEFHQCRATYEHERKVYLDHLESLKVMDNEYRSMADEVTRLRAELTTTANIDKRSAYVGGPGYGKGDSSAQNAPTPSAYEASYGAPQAHGSFPASNAAATVPVVAGAGVVASSGSTPTYAAPQTGASRIPSYGAQRGPTYDPQSGQVYNAQRVSGYDSYTQRPPPYDPQRGYEISQTVNYDPNFRGAALAPGQPLVNNMPYGSAPPAPAPGRTGTGNDAQSRGGTAGRR</sequence>
<evidence type="ECO:0000313" key="9">
    <source>
        <dbReference type="Proteomes" id="UP001443914"/>
    </source>
</evidence>